<organism evidence="5 6">
    <name type="scientific">Owenia fusiformis</name>
    <name type="common">Polychaete worm</name>
    <dbReference type="NCBI Taxonomy" id="6347"/>
    <lineage>
        <taxon>Eukaryota</taxon>
        <taxon>Metazoa</taxon>
        <taxon>Spiralia</taxon>
        <taxon>Lophotrochozoa</taxon>
        <taxon>Annelida</taxon>
        <taxon>Polychaeta</taxon>
        <taxon>Sedentaria</taxon>
        <taxon>Canalipalpata</taxon>
        <taxon>Sabellida</taxon>
        <taxon>Oweniida</taxon>
        <taxon>Oweniidae</taxon>
        <taxon>Owenia</taxon>
    </lineage>
</organism>
<sequence>MDLKNRKDQKYVSLSIGLLAHFMSGIVFAFNAYAIALKQTFNYTQTELEYIASSGDLGLCFSFPAGIVFDHFGPRVSSIFSLVLSGLGFGLLSAATNFRIFFTSKSWLLCVFYFMASVGTRFIYTASAVVNCKNFDRKHIGKILGLLQAVFGISPAIFSALYEGVFVQGHIEDAENQKLAEFLLMLAVLSACINTFGVVMLKTLPDVTAEHNIALSELPNINENELAGRKTLENVTLYNRSDEMNETTPIAGKKISNQPIVEEMKWWQISKTPPFYSILFICIITGGTGGTLTNNITTVAKSAQVHINAIAFTVTIPILASIGRLIGGAVQDYISQKWPDIPKSSTLLFPVTLMCISQIVLVFFNQCFAGLMSASAMAAVAFAFFYVQVTIIIVDLFGMKYFAQNLGFMMVGHGIGIFLFQKLFALNYETYSPPGSQTCYGELCMRWFFVLTSILCFFAIVLNFCLVKIERDKRLQHEELQYA</sequence>
<dbReference type="GO" id="GO:0016020">
    <property type="term" value="C:membrane"/>
    <property type="evidence" value="ECO:0007669"/>
    <property type="project" value="UniProtKB-SubCell"/>
</dbReference>
<comment type="subcellular location">
    <subcellularLocation>
        <location evidence="1">Membrane</location>
        <topology evidence="1">Multi-pass membrane protein</topology>
    </subcellularLocation>
</comment>
<evidence type="ECO:0000256" key="2">
    <source>
        <dbReference type="ARBA" id="ARBA00022692"/>
    </source>
</evidence>
<dbReference type="EMBL" id="CAIIXF020000006">
    <property type="protein sequence ID" value="CAH1785647.1"/>
    <property type="molecule type" value="Genomic_DNA"/>
</dbReference>
<dbReference type="Proteomes" id="UP000749559">
    <property type="component" value="Unassembled WGS sequence"/>
</dbReference>
<evidence type="ECO:0000256" key="4">
    <source>
        <dbReference type="ARBA" id="ARBA00023136"/>
    </source>
</evidence>
<dbReference type="OrthoDB" id="6089360at2759"/>
<gene>
    <name evidence="5" type="ORF">OFUS_LOCUS11669</name>
</gene>
<dbReference type="PANTHER" id="PTHR21576:SF158">
    <property type="entry name" value="RIBOSOMAL RNA-PROCESSING PROTEIN 12-LIKE CONSERVED DOMAIN-CONTAINING PROTEIN"/>
    <property type="match status" value="1"/>
</dbReference>
<evidence type="ECO:0000313" key="6">
    <source>
        <dbReference type="Proteomes" id="UP000749559"/>
    </source>
</evidence>
<keyword evidence="2" id="KW-0812">Transmembrane</keyword>
<dbReference type="PANTHER" id="PTHR21576">
    <property type="entry name" value="UNCHARACTERIZED NODULIN-LIKE PROTEIN"/>
    <property type="match status" value="1"/>
</dbReference>
<dbReference type="GO" id="GO:0022857">
    <property type="term" value="F:transmembrane transporter activity"/>
    <property type="evidence" value="ECO:0007669"/>
    <property type="project" value="InterPro"/>
</dbReference>
<keyword evidence="6" id="KW-1185">Reference proteome</keyword>
<reference evidence="5" key="1">
    <citation type="submission" date="2022-03" db="EMBL/GenBank/DDBJ databases">
        <authorList>
            <person name="Martin C."/>
        </authorList>
    </citation>
    <scope>NUCLEOTIDE SEQUENCE</scope>
</reference>
<keyword evidence="4" id="KW-0472">Membrane</keyword>
<comment type="caution">
    <text evidence="5">The sequence shown here is derived from an EMBL/GenBank/DDBJ whole genome shotgun (WGS) entry which is preliminary data.</text>
</comment>
<evidence type="ECO:0000313" key="5">
    <source>
        <dbReference type="EMBL" id="CAH1785647.1"/>
    </source>
</evidence>
<name>A0A8J1UI71_OWEFU</name>
<evidence type="ECO:0000256" key="1">
    <source>
        <dbReference type="ARBA" id="ARBA00004141"/>
    </source>
</evidence>
<protein>
    <submittedName>
        <fullName evidence="5">Uncharacterized protein</fullName>
    </submittedName>
</protein>
<dbReference type="Pfam" id="PF07690">
    <property type="entry name" value="MFS_1"/>
    <property type="match status" value="1"/>
</dbReference>
<keyword evidence="3" id="KW-1133">Transmembrane helix</keyword>
<dbReference type="SUPFAM" id="SSF103473">
    <property type="entry name" value="MFS general substrate transporter"/>
    <property type="match status" value="1"/>
</dbReference>
<accession>A0A8J1UI71</accession>
<dbReference type="Gene3D" id="1.20.1250.20">
    <property type="entry name" value="MFS general substrate transporter like domains"/>
    <property type="match status" value="2"/>
</dbReference>
<proteinExistence type="predicted"/>
<evidence type="ECO:0000256" key="3">
    <source>
        <dbReference type="ARBA" id="ARBA00022989"/>
    </source>
</evidence>
<dbReference type="AlphaFoldDB" id="A0A8J1UI71"/>
<dbReference type="InterPro" id="IPR011701">
    <property type="entry name" value="MFS"/>
</dbReference>
<dbReference type="InterPro" id="IPR036259">
    <property type="entry name" value="MFS_trans_sf"/>
</dbReference>